<proteinExistence type="predicted"/>
<dbReference type="InterPro" id="IPR027266">
    <property type="entry name" value="TrmE/GcvT-like"/>
</dbReference>
<keyword evidence="2" id="KW-1185">Reference proteome</keyword>
<sequence>MVERASALEGHDKPGRFGAPGGAGVVLSERRGLALALLSGFPEDRAAAEAAAQAALGLALPAAGRSTCSQAAGGARGQILWQGPERWLLIAPEGSGLIAGLEAAVAGQPALAVTDLGHARTVIRLEGPAARRLLMKESPVDLSPGAFPAGSVAMTRFGHLAVTLHAVAEETIEVLAFRSFGLALFEELCDRATELGYEVAAG</sequence>
<dbReference type="AlphaFoldDB" id="A0A1Y6CWU8"/>
<name>A0A1Y6CWU8_9PROT</name>
<dbReference type="STRING" id="560819.SAMN05428998_14633"/>
<dbReference type="RefSeq" id="WP_085126910.1">
    <property type="nucleotide sequence ID" value="NZ_FWZX01000046.1"/>
</dbReference>
<evidence type="ECO:0000313" key="1">
    <source>
        <dbReference type="EMBL" id="SMF82418.1"/>
    </source>
</evidence>
<protein>
    <submittedName>
        <fullName evidence="1">N-methylglutamate dehydrogenase subunit D</fullName>
    </submittedName>
</protein>
<dbReference type="Gene3D" id="3.30.1360.120">
    <property type="entry name" value="Probable tRNA modification gtpase trme, domain 1"/>
    <property type="match status" value="1"/>
</dbReference>
<evidence type="ECO:0000313" key="2">
    <source>
        <dbReference type="Proteomes" id="UP000192917"/>
    </source>
</evidence>
<dbReference type="InterPro" id="IPR007375">
    <property type="entry name" value="SoxG"/>
</dbReference>
<dbReference type="EMBL" id="FWZX01000046">
    <property type="protein sequence ID" value="SMF82418.1"/>
    <property type="molecule type" value="Genomic_DNA"/>
</dbReference>
<gene>
    <name evidence="1" type="ORF">SAMN05428998_14633</name>
</gene>
<dbReference type="SUPFAM" id="SSF103025">
    <property type="entry name" value="Folate-binding domain"/>
    <property type="match status" value="1"/>
</dbReference>
<dbReference type="Gene3D" id="3.30.70.1520">
    <property type="entry name" value="Heterotetrameric sarcosine oxidase"/>
    <property type="match status" value="1"/>
</dbReference>
<dbReference type="Proteomes" id="UP000192917">
    <property type="component" value="Unassembled WGS sequence"/>
</dbReference>
<reference evidence="1 2" key="1">
    <citation type="submission" date="2017-04" db="EMBL/GenBank/DDBJ databases">
        <authorList>
            <person name="Afonso C.L."/>
            <person name="Miller P.J."/>
            <person name="Scott M.A."/>
            <person name="Spackman E."/>
            <person name="Goraichik I."/>
            <person name="Dimitrov K.M."/>
            <person name="Suarez D.L."/>
            <person name="Swayne D.E."/>
        </authorList>
    </citation>
    <scope>NUCLEOTIDE SEQUENCE [LARGE SCALE GENOMIC DNA]</scope>
    <source>
        <strain evidence="1 2">USBA 355</strain>
    </source>
</reference>
<organism evidence="1 2">
    <name type="scientific">Tistlia consotensis USBA 355</name>
    <dbReference type="NCBI Taxonomy" id="560819"/>
    <lineage>
        <taxon>Bacteria</taxon>
        <taxon>Pseudomonadati</taxon>
        <taxon>Pseudomonadota</taxon>
        <taxon>Alphaproteobacteria</taxon>
        <taxon>Rhodospirillales</taxon>
        <taxon>Rhodovibrionaceae</taxon>
        <taxon>Tistlia</taxon>
    </lineage>
</organism>
<dbReference type="Pfam" id="PF04268">
    <property type="entry name" value="SoxG"/>
    <property type="match status" value="1"/>
</dbReference>
<accession>A0A1Y6CWU8</accession>